<dbReference type="RefSeq" id="WP_126410553.1">
    <property type="nucleotide sequence ID" value="NZ_RXNT01000020.1"/>
</dbReference>
<protein>
    <submittedName>
        <fullName evidence="2">GAF domain-containing protein</fullName>
    </submittedName>
</protein>
<feature type="domain" description="GAF" evidence="1">
    <location>
        <begin position="11"/>
        <end position="144"/>
    </location>
</feature>
<evidence type="ECO:0000313" key="2">
    <source>
        <dbReference type="EMBL" id="RTR27179.1"/>
    </source>
</evidence>
<name>A0A3S0JR35_9BACI</name>
<dbReference type="SUPFAM" id="SSF55781">
    <property type="entry name" value="GAF domain-like"/>
    <property type="match status" value="1"/>
</dbReference>
<dbReference type="OrthoDB" id="2360948at2"/>
<dbReference type="AlphaFoldDB" id="A0A3S0JR35"/>
<comment type="caution">
    <text evidence="2">The sequence shown here is derived from an EMBL/GenBank/DDBJ whole genome shotgun (WGS) entry which is preliminary data.</text>
</comment>
<organism evidence="2 3">
    <name type="scientific">Bacillus yapensis</name>
    <dbReference type="NCBI Taxonomy" id="2492960"/>
    <lineage>
        <taxon>Bacteria</taxon>
        <taxon>Bacillati</taxon>
        <taxon>Bacillota</taxon>
        <taxon>Bacilli</taxon>
        <taxon>Bacillales</taxon>
        <taxon>Bacillaceae</taxon>
        <taxon>Bacillus</taxon>
    </lineage>
</organism>
<gene>
    <name evidence="2" type="ORF">EKG37_20060</name>
</gene>
<evidence type="ECO:0000259" key="1">
    <source>
        <dbReference type="Pfam" id="PF13185"/>
    </source>
</evidence>
<sequence>MFDKTIHNAAIMDICIKTLHEVNCDFVGFAFQNQIGPDIKWHVVAGNQNEKYKHITLRYGKGIAGRVISTGSPMTIEDFPHDILGKALEYPIMLAEKLIYAYAVPIYLNGAPKGVFLIGQRLRKGLSEEEKKVIIIQARSIEDTIS</sequence>
<evidence type="ECO:0000313" key="3">
    <source>
        <dbReference type="Proteomes" id="UP000271374"/>
    </source>
</evidence>
<dbReference type="Gene3D" id="3.30.450.40">
    <property type="match status" value="1"/>
</dbReference>
<dbReference type="Proteomes" id="UP000271374">
    <property type="component" value="Unassembled WGS sequence"/>
</dbReference>
<dbReference type="Pfam" id="PF13185">
    <property type="entry name" value="GAF_2"/>
    <property type="match status" value="1"/>
</dbReference>
<dbReference type="InterPro" id="IPR029016">
    <property type="entry name" value="GAF-like_dom_sf"/>
</dbReference>
<keyword evidence="3" id="KW-1185">Reference proteome</keyword>
<accession>A0A3S0JR35</accession>
<dbReference type="EMBL" id="RXNT01000020">
    <property type="protein sequence ID" value="RTR27179.1"/>
    <property type="molecule type" value="Genomic_DNA"/>
</dbReference>
<reference evidence="2 3" key="1">
    <citation type="submission" date="2018-12" db="EMBL/GenBank/DDBJ databases">
        <title>Bacillus yapensis draft genome sequence.</title>
        <authorList>
            <person name="Yu L."/>
            <person name="Xu X."/>
            <person name="Tang X."/>
        </authorList>
    </citation>
    <scope>NUCLEOTIDE SEQUENCE [LARGE SCALE GENOMIC DNA]</scope>
    <source>
        <strain evidence="2 3">XXST-01</strain>
    </source>
</reference>
<proteinExistence type="predicted"/>
<dbReference type="InterPro" id="IPR003018">
    <property type="entry name" value="GAF"/>
</dbReference>